<evidence type="ECO:0000256" key="2">
    <source>
        <dbReference type="SAM" id="MobiDB-lite"/>
    </source>
</evidence>
<evidence type="ECO:0000313" key="5">
    <source>
        <dbReference type="Proteomes" id="UP000198211"/>
    </source>
</evidence>
<dbReference type="InterPro" id="IPR007112">
    <property type="entry name" value="Expansin/allergen_DPBB_dom"/>
</dbReference>
<dbReference type="PROSITE" id="PS50842">
    <property type="entry name" value="EXPANSIN_EG45"/>
    <property type="match status" value="1"/>
</dbReference>
<dbReference type="InterPro" id="IPR051477">
    <property type="entry name" value="Expansin_CellWall"/>
</dbReference>
<dbReference type="Proteomes" id="UP000198211">
    <property type="component" value="Unassembled WGS sequence"/>
</dbReference>
<dbReference type="PANTHER" id="PTHR31836:SF21">
    <property type="entry name" value="EXPANSIN-LIKE PROTEIN 7"/>
    <property type="match status" value="1"/>
</dbReference>
<protein>
    <recommendedName>
        <fullName evidence="3">Expansin-like EG45 domain-containing protein</fullName>
    </recommendedName>
</protein>
<dbReference type="EMBL" id="NBNE01001058">
    <property type="protein sequence ID" value="OWZ15764.1"/>
    <property type="molecule type" value="Genomic_DNA"/>
</dbReference>
<dbReference type="Gene3D" id="2.60.40.760">
    <property type="entry name" value="Expansin, cellulose-binding-like domain"/>
    <property type="match status" value="1"/>
</dbReference>
<feature type="compositionally biased region" description="Polar residues" evidence="2">
    <location>
        <begin position="283"/>
        <end position="315"/>
    </location>
</feature>
<gene>
    <name evidence="4" type="ORF">PHMEG_00010534</name>
</gene>
<feature type="compositionally biased region" description="Polar residues" evidence="2">
    <location>
        <begin position="342"/>
        <end position="412"/>
    </location>
</feature>
<feature type="domain" description="Expansin-like EG45" evidence="3">
    <location>
        <begin position="1"/>
        <end position="94"/>
    </location>
</feature>
<dbReference type="Pfam" id="PF03330">
    <property type="entry name" value="DPBB_1"/>
    <property type="match status" value="1"/>
</dbReference>
<dbReference type="OrthoDB" id="406505at2759"/>
<dbReference type="SUPFAM" id="SSF50685">
    <property type="entry name" value="Barwin-like endoglucanases"/>
    <property type="match status" value="1"/>
</dbReference>
<reference evidence="5" key="1">
    <citation type="submission" date="2017-03" db="EMBL/GenBank/DDBJ databases">
        <title>Phytopthora megakarya and P. palmivora, two closely related causual agents of cacao black pod achieved similar genome size and gene model numbers by different mechanisms.</title>
        <authorList>
            <person name="Ali S."/>
            <person name="Shao J."/>
            <person name="Larry D.J."/>
            <person name="Kronmiller B."/>
            <person name="Shen D."/>
            <person name="Strem M.D."/>
            <person name="Melnick R.L."/>
            <person name="Guiltinan M.J."/>
            <person name="Tyler B.M."/>
            <person name="Meinhardt L.W."/>
            <person name="Bailey B.A."/>
        </authorList>
    </citation>
    <scope>NUCLEOTIDE SEQUENCE [LARGE SCALE GENOMIC DNA]</scope>
    <source>
        <strain evidence="5">zdho120</strain>
    </source>
</reference>
<feature type="compositionally biased region" description="Polar residues" evidence="2">
    <location>
        <begin position="267"/>
        <end position="276"/>
    </location>
</feature>
<evidence type="ECO:0000313" key="4">
    <source>
        <dbReference type="EMBL" id="OWZ15764.1"/>
    </source>
</evidence>
<name>A0A225WEG5_9STRA</name>
<dbReference type="InterPro" id="IPR036908">
    <property type="entry name" value="RlpA-like_sf"/>
</dbReference>
<feature type="region of interest" description="Disordered" evidence="2">
    <location>
        <begin position="176"/>
        <end position="490"/>
    </location>
</feature>
<dbReference type="InterPro" id="IPR049818">
    <property type="entry name" value="Expansin_EXLX1-like"/>
</dbReference>
<proteinExistence type="predicted"/>
<keyword evidence="5" id="KW-1185">Reference proteome</keyword>
<dbReference type="CDD" id="cd22271">
    <property type="entry name" value="DPBB_EXP_N-like"/>
    <property type="match status" value="1"/>
</dbReference>
<dbReference type="NCBIfam" id="NF041144">
    <property type="entry name" value="expansin_EXLX1"/>
    <property type="match status" value="1"/>
</dbReference>
<feature type="compositionally biased region" description="Low complexity" evidence="2">
    <location>
        <begin position="195"/>
        <end position="266"/>
    </location>
</feature>
<organism evidence="4 5">
    <name type="scientific">Phytophthora megakarya</name>
    <dbReference type="NCBI Taxonomy" id="4795"/>
    <lineage>
        <taxon>Eukaryota</taxon>
        <taxon>Sar</taxon>
        <taxon>Stramenopiles</taxon>
        <taxon>Oomycota</taxon>
        <taxon>Peronosporomycetes</taxon>
        <taxon>Peronosporales</taxon>
        <taxon>Peronosporaceae</taxon>
        <taxon>Phytophthora</taxon>
    </lineage>
</organism>
<dbReference type="AlphaFoldDB" id="A0A225WEG5"/>
<feature type="compositionally biased region" description="Polar residues" evidence="2">
    <location>
        <begin position="422"/>
        <end position="442"/>
    </location>
</feature>
<dbReference type="PANTHER" id="PTHR31836">
    <property type="match status" value="1"/>
</dbReference>
<comment type="caution">
    <text evidence="4">The sequence shown here is derived from an EMBL/GenBank/DDBJ whole genome shotgun (WGS) entry which is preliminary data.</text>
</comment>
<dbReference type="InterPro" id="IPR036749">
    <property type="entry name" value="Expansin_CBD_sf"/>
</dbReference>
<sequence length="490" mass="51005">MMSTLNFANTDYAALNNDQWNGLQNCGRCAEVTCADSRCADQTKSAVVQILDRCPECKHGDLDLSPSVFTTLTGSDPSRYTIKWRFVDCPVAGNVNYCLKGGSNNYWTAIQPTNVVTGVTSLKINGQATKMLDGAYYYLLDGAGKSQTDLSKVTVSLTDINGVSIQDTVSLSSGSCTKGAHQFPSGGSKSPPPTNTSVSTTAPTKPATPTVTPKPTTATPKVTKAPTVTTQTPTTTIATPSPEHQTPAPMSTPTPTYTTAPSTGSSEDPTQQSSNSGKDDTPDQSIEQGSNSESNDVETQAPTTPNAEQPSSSIEQEVPATVAPSTPSSSGSQQSQTPEQPNENASSASFYIDCGSSNRPYEQKPSSSSDDNPNQESQQSAEQDSNSASVNGNTENPIQQSSGSGENPTEQSGESDEIPTSMLGSNASGSEDQPDQTVQQDASAVGADADFDTDAPEQFGSTDQGANSETYPDADTPNTEAPSGTANCPM</sequence>
<dbReference type="CDD" id="cd11304">
    <property type="entry name" value="Cadherin_repeat"/>
    <property type="match status" value="1"/>
</dbReference>
<evidence type="ECO:0000256" key="1">
    <source>
        <dbReference type="ARBA" id="ARBA00022729"/>
    </source>
</evidence>
<feature type="compositionally biased region" description="Low complexity" evidence="2">
    <location>
        <begin position="324"/>
        <end position="341"/>
    </location>
</feature>
<accession>A0A225WEG5</accession>
<dbReference type="InterPro" id="IPR009009">
    <property type="entry name" value="RlpA-like_DPBB"/>
</dbReference>
<dbReference type="STRING" id="4795.A0A225WEG5"/>
<evidence type="ECO:0000259" key="3">
    <source>
        <dbReference type="PROSITE" id="PS50842"/>
    </source>
</evidence>
<feature type="compositionally biased region" description="Polar residues" evidence="2">
    <location>
        <begin position="459"/>
        <end position="490"/>
    </location>
</feature>
<dbReference type="Gene3D" id="2.40.40.10">
    <property type="entry name" value="RlpA-like domain"/>
    <property type="match status" value="1"/>
</dbReference>
<keyword evidence="1" id="KW-0732">Signal</keyword>